<dbReference type="Proteomes" id="UP000002256">
    <property type="component" value="Chromosome"/>
</dbReference>
<evidence type="ECO:0000259" key="1">
    <source>
        <dbReference type="PROSITE" id="PS51186"/>
    </source>
</evidence>
<accession>C6AYZ0</accession>
<keyword evidence="2" id="KW-0808">Transferase</keyword>
<evidence type="ECO:0000313" key="2">
    <source>
        <dbReference type="EMBL" id="ACS58299.1"/>
    </source>
</evidence>
<dbReference type="InterPro" id="IPR000182">
    <property type="entry name" value="GNAT_dom"/>
</dbReference>
<feature type="domain" description="N-acetyltransferase" evidence="1">
    <location>
        <begin position="18"/>
        <end position="181"/>
    </location>
</feature>
<proteinExistence type="predicted"/>
<dbReference type="CDD" id="cd04301">
    <property type="entry name" value="NAT_SF"/>
    <property type="match status" value="1"/>
</dbReference>
<protein>
    <submittedName>
        <fullName evidence="2">GCN5-related N-acetyltransferase</fullName>
    </submittedName>
</protein>
<dbReference type="KEGG" id="rlg:Rleg_4058"/>
<organism evidence="2 3">
    <name type="scientific">Rhizobium leguminosarum bv. trifolii (strain WSM1325)</name>
    <dbReference type="NCBI Taxonomy" id="395491"/>
    <lineage>
        <taxon>Bacteria</taxon>
        <taxon>Pseudomonadati</taxon>
        <taxon>Pseudomonadota</taxon>
        <taxon>Alphaproteobacteria</taxon>
        <taxon>Hyphomicrobiales</taxon>
        <taxon>Rhizobiaceae</taxon>
        <taxon>Rhizobium/Agrobacterium group</taxon>
        <taxon>Rhizobium</taxon>
    </lineage>
</organism>
<dbReference type="PROSITE" id="PS51186">
    <property type="entry name" value="GNAT"/>
    <property type="match status" value="1"/>
</dbReference>
<dbReference type="Gene3D" id="3.40.630.30">
    <property type="match status" value="1"/>
</dbReference>
<dbReference type="Pfam" id="PF13420">
    <property type="entry name" value="Acetyltransf_4"/>
    <property type="match status" value="1"/>
</dbReference>
<dbReference type="HOGENOM" id="CLU_013985_4_2_5"/>
<gene>
    <name evidence="2" type="ordered locus">Rleg_4058</name>
</gene>
<dbReference type="SUPFAM" id="SSF55729">
    <property type="entry name" value="Acyl-CoA N-acyltransferases (Nat)"/>
    <property type="match status" value="1"/>
</dbReference>
<dbReference type="EMBL" id="CP001622">
    <property type="protein sequence ID" value="ACS58299.1"/>
    <property type="molecule type" value="Genomic_DNA"/>
</dbReference>
<dbReference type="AlphaFoldDB" id="C6AYZ0"/>
<dbReference type="PANTHER" id="PTHR43072">
    <property type="entry name" value="N-ACETYLTRANSFERASE"/>
    <property type="match status" value="1"/>
</dbReference>
<dbReference type="PANTHER" id="PTHR43072:SF8">
    <property type="entry name" value="ACYLTRANSFERASE FABY-RELATED"/>
    <property type="match status" value="1"/>
</dbReference>
<name>C6AYZ0_RHILS</name>
<evidence type="ECO:0000313" key="3">
    <source>
        <dbReference type="Proteomes" id="UP000002256"/>
    </source>
</evidence>
<dbReference type="GO" id="GO:0016747">
    <property type="term" value="F:acyltransferase activity, transferring groups other than amino-acyl groups"/>
    <property type="evidence" value="ECO:0007669"/>
    <property type="project" value="InterPro"/>
</dbReference>
<dbReference type="InterPro" id="IPR016181">
    <property type="entry name" value="Acyl_CoA_acyltransferase"/>
</dbReference>
<sequence length="200" mass="21571">MVLESPCRPYGYAAEMSFLLRDASNADIPAIADIYRESVLNGVASYEIVPPSEAEMAQRFAAIVGQQYPYIAAIGTDGALLGYAYASAFRTRPAYRWLVEDSIYLAPQARGRGIGKALLAELIIRCTTLGFRQMAAVIGGASPASIALHRTAGFEEVGLMKGTGYKHGRWLDTMFMQRALGEGMSADPDPSTYPGTLFNG</sequence>
<reference evidence="2 3" key="1">
    <citation type="journal article" date="2010" name="Stand. Genomic Sci.">
        <title>Complete genome sequence of Rhizobium leguminosarum bv. trifolii strain WSM1325, an effective microsymbiont of annual Mediterranean clovers.</title>
        <authorList>
            <person name="Reeve W."/>
            <person name="O'Hara G."/>
            <person name="Chain P."/>
            <person name="Ardley J."/>
            <person name="Brau L."/>
            <person name="Nandesena K."/>
            <person name="Tiwari R."/>
            <person name="Copeland A."/>
            <person name="Nolan M."/>
            <person name="Han C."/>
            <person name="Brettin T."/>
            <person name="Land M."/>
            <person name="Ovchinikova G."/>
            <person name="Ivanova N."/>
            <person name="Mavromatis K."/>
            <person name="Markowitz V."/>
            <person name="Kyrpides N."/>
            <person name="Melino V."/>
            <person name="Denton M."/>
            <person name="Yates R."/>
            <person name="Howieson J."/>
        </authorList>
    </citation>
    <scope>NUCLEOTIDE SEQUENCE [LARGE SCALE GENOMIC DNA]</scope>
    <source>
        <strain evidence="2 3">WSM1325</strain>
    </source>
</reference>